<proteinExistence type="predicted"/>
<dbReference type="Proteomes" id="UP001359559">
    <property type="component" value="Unassembled WGS sequence"/>
</dbReference>
<protein>
    <submittedName>
        <fullName evidence="1">Uncharacterized protein</fullName>
    </submittedName>
</protein>
<comment type="caution">
    <text evidence="1">The sequence shown here is derived from an EMBL/GenBank/DDBJ whole genome shotgun (WGS) entry which is preliminary data.</text>
</comment>
<accession>A0AAN9P4F9</accession>
<dbReference type="EMBL" id="JAYKXN010000005">
    <property type="protein sequence ID" value="KAK7285230.1"/>
    <property type="molecule type" value="Genomic_DNA"/>
</dbReference>
<organism evidence="1 2">
    <name type="scientific">Clitoria ternatea</name>
    <name type="common">Butterfly pea</name>
    <dbReference type="NCBI Taxonomy" id="43366"/>
    <lineage>
        <taxon>Eukaryota</taxon>
        <taxon>Viridiplantae</taxon>
        <taxon>Streptophyta</taxon>
        <taxon>Embryophyta</taxon>
        <taxon>Tracheophyta</taxon>
        <taxon>Spermatophyta</taxon>
        <taxon>Magnoliopsida</taxon>
        <taxon>eudicotyledons</taxon>
        <taxon>Gunneridae</taxon>
        <taxon>Pentapetalae</taxon>
        <taxon>rosids</taxon>
        <taxon>fabids</taxon>
        <taxon>Fabales</taxon>
        <taxon>Fabaceae</taxon>
        <taxon>Papilionoideae</taxon>
        <taxon>50 kb inversion clade</taxon>
        <taxon>NPAAA clade</taxon>
        <taxon>indigoferoid/millettioid clade</taxon>
        <taxon>Phaseoleae</taxon>
        <taxon>Clitoria</taxon>
    </lineage>
</organism>
<gene>
    <name evidence="1" type="ORF">RJT34_19994</name>
</gene>
<dbReference type="AlphaFoldDB" id="A0AAN9P4F9"/>
<sequence length="129" mass="13541">MTQVRKSSSDALYLSEGVTTEVLSLLHNISCSSSLLCLSGDMTPLKLSLKDLKKRYPTSDAKAARKAGAASREEAIYEESSHMVPGSGVEGEAAAVVEPQLTEPQTIEGVSYAAGEGIPQSETIDAAPK</sequence>
<reference evidence="1 2" key="1">
    <citation type="submission" date="2024-01" db="EMBL/GenBank/DDBJ databases">
        <title>The genomes of 5 underutilized Papilionoideae crops provide insights into root nodulation and disease resistance.</title>
        <authorList>
            <person name="Yuan L."/>
        </authorList>
    </citation>
    <scope>NUCLEOTIDE SEQUENCE [LARGE SCALE GENOMIC DNA]</scope>
    <source>
        <strain evidence="1">LY-2023</strain>
        <tissue evidence="1">Leaf</tissue>
    </source>
</reference>
<evidence type="ECO:0000313" key="1">
    <source>
        <dbReference type="EMBL" id="KAK7285230.1"/>
    </source>
</evidence>
<name>A0AAN9P4F9_CLITE</name>
<evidence type="ECO:0000313" key="2">
    <source>
        <dbReference type="Proteomes" id="UP001359559"/>
    </source>
</evidence>
<keyword evidence="2" id="KW-1185">Reference proteome</keyword>